<reference evidence="1 2" key="2">
    <citation type="journal article" date="2022" name="Mol. Ecol. Resour.">
        <title>The genomes of chicory, endive, great burdock and yacon provide insights into Asteraceae paleo-polyploidization history and plant inulin production.</title>
        <authorList>
            <person name="Fan W."/>
            <person name="Wang S."/>
            <person name="Wang H."/>
            <person name="Wang A."/>
            <person name="Jiang F."/>
            <person name="Liu H."/>
            <person name="Zhao H."/>
            <person name="Xu D."/>
            <person name="Zhang Y."/>
        </authorList>
    </citation>
    <scope>NUCLEOTIDE SEQUENCE [LARGE SCALE GENOMIC DNA]</scope>
    <source>
        <strain evidence="2">cv. Punajuju</strain>
        <tissue evidence="1">Leaves</tissue>
    </source>
</reference>
<keyword evidence="2" id="KW-1185">Reference proteome</keyword>
<accession>A0ACB8YYH3</accession>
<dbReference type="Proteomes" id="UP001055811">
    <property type="component" value="Linkage Group LG09"/>
</dbReference>
<organism evidence="1 2">
    <name type="scientific">Cichorium intybus</name>
    <name type="common">Chicory</name>
    <dbReference type="NCBI Taxonomy" id="13427"/>
    <lineage>
        <taxon>Eukaryota</taxon>
        <taxon>Viridiplantae</taxon>
        <taxon>Streptophyta</taxon>
        <taxon>Embryophyta</taxon>
        <taxon>Tracheophyta</taxon>
        <taxon>Spermatophyta</taxon>
        <taxon>Magnoliopsida</taxon>
        <taxon>eudicotyledons</taxon>
        <taxon>Gunneridae</taxon>
        <taxon>Pentapetalae</taxon>
        <taxon>asterids</taxon>
        <taxon>campanulids</taxon>
        <taxon>Asterales</taxon>
        <taxon>Asteraceae</taxon>
        <taxon>Cichorioideae</taxon>
        <taxon>Cichorieae</taxon>
        <taxon>Cichoriinae</taxon>
        <taxon>Cichorium</taxon>
    </lineage>
</organism>
<gene>
    <name evidence="1" type="ORF">L2E82_48336</name>
</gene>
<comment type="caution">
    <text evidence="1">The sequence shown here is derived from an EMBL/GenBank/DDBJ whole genome shotgun (WGS) entry which is preliminary data.</text>
</comment>
<proteinExistence type="predicted"/>
<protein>
    <submittedName>
        <fullName evidence="1">Uncharacterized protein</fullName>
    </submittedName>
</protein>
<reference evidence="2" key="1">
    <citation type="journal article" date="2022" name="Mol. Ecol. Resour.">
        <title>The genomes of chicory, endive, great burdock and yacon provide insights into Asteraceae palaeo-polyploidization history and plant inulin production.</title>
        <authorList>
            <person name="Fan W."/>
            <person name="Wang S."/>
            <person name="Wang H."/>
            <person name="Wang A."/>
            <person name="Jiang F."/>
            <person name="Liu H."/>
            <person name="Zhao H."/>
            <person name="Xu D."/>
            <person name="Zhang Y."/>
        </authorList>
    </citation>
    <scope>NUCLEOTIDE SEQUENCE [LARGE SCALE GENOMIC DNA]</scope>
    <source>
        <strain evidence="2">cv. Punajuju</strain>
    </source>
</reference>
<evidence type="ECO:0000313" key="2">
    <source>
        <dbReference type="Proteomes" id="UP001055811"/>
    </source>
</evidence>
<dbReference type="EMBL" id="CM042017">
    <property type="protein sequence ID" value="KAI3690342.1"/>
    <property type="molecule type" value="Genomic_DNA"/>
</dbReference>
<sequence length="407" mass="46923">MLAYNRRSIGDGQPQTLINLVRSYYDKGLENLIDPHTKDQINIYSFQAFKEIAYRCISLNIKDRPTINRIIKRIEHALDIQNHGAASTITKPNQQCQNLESLLIPLKEIYLATQDFSAKNQIGDGGFGVVYKGQLSDQWQNITVAIKRLDPKGQQGRKEFLTELKLVSSFNHKNIIPFIGYCDEGNEMIIVSEYASNRSLDQHLQDSNKRFCLTWAQRLKICLGAARALNYLHSGLGENNRVIHRDIKSANILLDENLEARVCDFGLSKKGPRNQQHTQVYTKVAGTNYYLDPIYHESGILRKESDVYSFGVVLFEILSGMLAYHNKSLGDDNPQPLINLVRRYYNDRLDELIDPFIKYQIDRRCFHTFKELAYQCINYNSKERPTMETIIERIEDAIDFQKSTNKA</sequence>
<name>A0ACB8YYH3_CICIN</name>
<evidence type="ECO:0000313" key="1">
    <source>
        <dbReference type="EMBL" id="KAI3690342.1"/>
    </source>
</evidence>